<feature type="active site" description="Nucleophile" evidence="6">
    <location>
        <position position="124"/>
    </location>
</feature>
<dbReference type="InterPro" id="IPR005490">
    <property type="entry name" value="LD_TPept_cat_dom"/>
</dbReference>
<evidence type="ECO:0000313" key="8">
    <source>
        <dbReference type="EMBL" id="MFC5629252.1"/>
    </source>
</evidence>
<comment type="pathway">
    <text evidence="1 6">Cell wall biogenesis; peptidoglycan biosynthesis.</text>
</comment>
<evidence type="ECO:0000256" key="6">
    <source>
        <dbReference type="PROSITE-ProRule" id="PRU01373"/>
    </source>
</evidence>
<organism evidence="8 9">
    <name type="scientific">Aliibacillus thermotolerans</name>
    <dbReference type="NCBI Taxonomy" id="1834418"/>
    <lineage>
        <taxon>Bacteria</taxon>
        <taxon>Bacillati</taxon>
        <taxon>Bacillota</taxon>
        <taxon>Bacilli</taxon>
        <taxon>Bacillales</taxon>
        <taxon>Bacillaceae</taxon>
        <taxon>Aliibacillus</taxon>
    </lineage>
</organism>
<evidence type="ECO:0000256" key="5">
    <source>
        <dbReference type="ARBA" id="ARBA00023316"/>
    </source>
</evidence>
<evidence type="ECO:0000256" key="3">
    <source>
        <dbReference type="ARBA" id="ARBA00022960"/>
    </source>
</evidence>
<dbReference type="InterPro" id="IPR050979">
    <property type="entry name" value="LD-transpeptidase"/>
</dbReference>
<proteinExistence type="predicted"/>
<keyword evidence="8" id="KW-0012">Acyltransferase</keyword>
<feature type="domain" description="L,D-TPase catalytic" evidence="7">
    <location>
        <begin position="24"/>
        <end position="148"/>
    </location>
</feature>
<keyword evidence="3 6" id="KW-0133">Cell shape</keyword>
<keyword evidence="4 6" id="KW-0573">Peptidoglycan synthesis</keyword>
<dbReference type="Gene3D" id="2.40.440.10">
    <property type="entry name" value="L,D-transpeptidase catalytic domain-like"/>
    <property type="match status" value="1"/>
</dbReference>
<evidence type="ECO:0000256" key="4">
    <source>
        <dbReference type="ARBA" id="ARBA00022984"/>
    </source>
</evidence>
<keyword evidence="5 6" id="KW-0961">Cell wall biogenesis/degradation</keyword>
<accession>A0ABW0U911</accession>
<dbReference type="SUPFAM" id="SSF141523">
    <property type="entry name" value="L,D-transpeptidase catalytic domain-like"/>
    <property type="match status" value="1"/>
</dbReference>
<dbReference type="CDD" id="cd16913">
    <property type="entry name" value="YkuD_like"/>
    <property type="match status" value="1"/>
</dbReference>
<evidence type="ECO:0000259" key="7">
    <source>
        <dbReference type="PROSITE" id="PS52029"/>
    </source>
</evidence>
<dbReference type="Proteomes" id="UP001596143">
    <property type="component" value="Unassembled WGS sequence"/>
</dbReference>
<keyword evidence="9" id="KW-1185">Reference proteome</keyword>
<dbReference type="PANTHER" id="PTHR30582">
    <property type="entry name" value="L,D-TRANSPEPTIDASE"/>
    <property type="match status" value="1"/>
</dbReference>
<dbReference type="PROSITE" id="PS52029">
    <property type="entry name" value="LD_TPASE"/>
    <property type="match status" value="1"/>
</dbReference>
<feature type="active site" description="Proton donor/acceptor" evidence="6">
    <location>
        <position position="108"/>
    </location>
</feature>
<gene>
    <name evidence="8" type="ORF">ACFPTR_10295</name>
</gene>
<name>A0ABW0U911_9BACI</name>
<evidence type="ECO:0000313" key="9">
    <source>
        <dbReference type="Proteomes" id="UP001596143"/>
    </source>
</evidence>
<reference evidence="9" key="1">
    <citation type="journal article" date="2019" name="Int. J. Syst. Evol. Microbiol.">
        <title>The Global Catalogue of Microorganisms (GCM) 10K type strain sequencing project: providing services to taxonomists for standard genome sequencing and annotation.</title>
        <authorList>
            <consortium name="The Broad Institute Genomics Platform"/>
            <consortium name="The Broad Institute Genome Sequencing Center for Infectious Disease"/>
            <person name="Wu L."/>
            <person name="Ma J."/>
        </authorList>
    </citation>
    <scope>NUCLEOTIDE SEQUENCE [LARGE SCALE GENOMIC DNA]</scope>
    <source>
        <strain evidence="9">CGMCC 1.15790</strain>
    </source>
</reference>
<keyword evidence="2 8" id="KW-0808">Transferase</keyword>
<evidence type="ECO:0000256" key="1">
    <source>
        <dbReference type="ARBA" id="ARBA00004752"/>
    </source>
</evidence>
<dbReference type="Pfam" id="PF03734">
    <property type="entry name" value="YkuD"/>
    <property type="match status" value="1"/>
</dbReference>
<dbReference type="EC" id="2.3.2.-" evidence="8"/>
<comment type="caution">
    <text evidence="8">The sequence shown here is derived from an EMBL/GenBank/DDBJ whole genome shotgun (WGS) entry which is preliminary data.</text>
</comment>
<protein>
    <submittedName>
        <fullName evidence="8">L,D-transpeptidase</fullName>
        <ecNumber evidence="8">2.3.2.-</ecNumber>
    </submittedName>
</protein>
<evidence type="ECO:0000256" key="2">
    <source>
        <dbReference type="ARBA" id="ARBA00022679"/>
    </source>
</evidence>
<dbReference type="InterPro" id="IPR038063">
    <property type="entry name" value="Transpep_catalytic_dom"/>
</dbReference>
<dbReference type="RefSeq" id="WP_377902104.1">
    <property type="nucleotide sequence ID" value="NZ_JBHSPF010000055.1"/>
</dbReference>
<dbReference type="GO" id="GO:0016746">
    <property type="term" value="F:acyltransferase activity"/>
    <property type="evidence" value="ECO:0007669"/>
    <property type="project" value="UniProtKB-KW"/>
</dbReference>
<dbReference type="EMBL" id="JBHSPF010000055">
    <property type="protein sequence ID" value="MFC5629252.1"/>
    <property type="molecule type" value="Genomic_DNA"/>
</dbReference>
<sequence>MKIFLSLFLSLLWPLNSEVLPGDPYLIVNKETNELAYFEDGEKLYHHPVATGKTETLTPEGEFIVIVKAVQPYYRKLDIKGGDPNNPLGSRWIGFDADDTDGRTYGIHGTNNPQSIGKYVSEGCIRMHNEHINKMFEHVRIGTKVWIVKEKTSIDTLAQRKGVLDSTNK</sequence>
<dbReference type="PANTHER" id="PTHR30582:SF4">
    <property type="entry name" value="L,D-TRANSPEPTIDASE YQJB-RELATED"/>
    <property type="match status" value="1"/>
</dbReference>